<name>X0V183_9ZZZZ</name>
<organism evidence="1">
    <name type="scientific">marine sediment metagenome</name>
    <dbReference type="NCBI Taxonomy" id="412755"/>
    <lineage>
        <taxon>unclassified sequences</taxon>
        <taxon>metagenomes</taxon>
        <taxon>ecological metagenomes</taxon>
    </lineage>
</organism>
<dbReference type="AlphaFoldDB" id="X0V183"/>
<proteinExistence type="predicted"/>
<protein>
    <submittedName>
        <fullName evidence="1">Uncharacterized protein</fullName>
    </submittedName>
</protein>
<accession>X0V183</accession>
<feature type="non-terminal residue" evidence="1">
    <location>
        <position position="1"/>
    </location>
</feature>
<comment type="caution">
    <text evidence="1">The sequence shown here is derived from an EMBL/GenBank/DDBJ whole genome shotgun (WGS) entry which is preliminary data.</text>
</comment>
<evidence type="ECO:0000313" key="1">
    <source>
        <dbReference type="EMBL" id="GAG11859.1"/>
    </source>
</evidence>
<gene>
    <name evidence="1" type="ORF">S01H1_35465</name>
</gene>
<dbReference type="EMBL" id="BARS01022165">
    <property type="protein sequence ID" value="GAG11859.1"/>
    <property type="molecule type" value="Genomic_DNA"/>
</dbReference>
<reference evidence="1" key="1">
    <citation type="journal article" date="2014" name="Front. Microbiol.">
        <title>High frequency of phylogenetically diverse reductive dehalogenase-homologous genes in deep subseafloor sedimentary metagenomes.</title>
        <authorList>
            <person name="Kawai M."/>
            <person name="Futagami T."/>
            <person name="Toyoda A."/>
            <person name="Takaki Y."/>
            <person name="Nishi S."/>
            <person name="Hori S."/>
            <person name="Arai W."/>
            <person name="Tsubouchi T."/>
            <person name="Morono Y."/>
            <person name="Uchiyama I."/>
            <person name="Ito T."/>
            <person name="Fujiyama A."/>
            <person name="Inagaki F."/>
            <person name="Takami H."/>
        </authorList>
    </citation>
    <scope>NUCLEOTIDE SEQUENCE</scope>
    <source>
        <strain evidence="1">Expedition CK06-06</strain>
    </source>
</reference>
<sequence length="113" mass="12297">WIGSISQHTDPIKLVGESAVLRIEVRIFEVVAFGVGKPDFSLPIESCYDLRRTEYKYFVDGDLIGTEVDTVTSSRNFAKARQSIAGCDGVWVRGSIPPTTDPAGFSSTTIGLL</sequence>